<evidence type="ECO:0000256" key="10">
    <source>
        <dbReference type="SAM" id="Coils"/>
    </source>
</evidence>
<evidence type="ECO:0000256" key="2">
    <source>
        <dbReference type="ARBA" id="ARBA00004496"/>
    </source>
</evidence>
<keyword evidence="7" id="KW-1005">Bacterial flagellum biogenesis</keyword>
<name>A0ABU9B5T1_9BURK</name>
<feature type="coiled-coil region" evidence="10">
    <location>
        <begin position="222"/>
        <end position="268"/>
    </location>
</feature>
<keyword evidence="14" id="KW-1185">Reference proteome</keyword>
<dbReference type="Pfam" id="PF02108">
    <property type="entry name" value="FliH"/>
    <property type="match status" value="1"/>
</dbReference>
<comment type="similarity">
    <text evidence="3">Belongs to the FliH family.</text>
</comment>
<dbReference type="RefSeq" id="WP_341372999.1">
    <property type="nucleotide sequence ID" value="NZ_JBBUTF010000004.1"/>
</dbReference>
<evidence type="ECO:0000256" key="11">
    <source>
        <dbReference type="SAM" id="MobiDB-lite"/>
    </source>
</evidence>
<evidence type="ECO:0000259" key="12">
    <source>
        <dbReference type="Pfam" id="PF02108"/>
    </source>
</evidence>
<comment type="caution">
    <text evidence="13">The sequence shown here is derived from an EMBL/GenBank/DDBJ whole genome shotgun (WGS) entry which is preliminary data.</text>
</comment>
<keyword evidence="8" id="KW-0653">Protein transport</keyword>
<keyword evidence="9" id="KW-1006">Bacterial flagellum protein export</keyword>
<dbReference type="Proteomes" id="UP001368500">
    <property type="component" value="Unassembled WGS sequence"/>
</dbReference>
<dbReference type="EMBL" id="JBBUTF010000004">
    <property type="protein sequence ID" value="MEK8025211.1"/>
    <property type="molecule type" value="Genomic_DNA"/>
</dbReference>
<keyword evidence="10" id="KW-0175">Coiled coil</keyword>
<evidence type="ECO:0000256" key="7">
    <source>
        <dbReference type="ARBA" id="ARBA00022795"/>
    </source>
</evidence>
<evidence type="ECO:0000256" key="9">
    <source>
        <dbReference type="ARBA" id="ARBA00023225"/>
    </source>
</evidence>
<feature type="region of interest" description="Disordered" evidence="11">
    <location>
        <begin position="138"/>
        <end position="160"/>
    </location>
</feature>
<organism evidence="13 14">
    <name type="scientific">Pseudaquabacterium rugosum</name>
    <dbReference type="NCBI Taxonomy" id="2984194"/>
    <lineage>
        <taxon>Bacteria</taxon>
        <taxon>Pseudomonadati</taxon>
        <taxon>Pseudomonadota</taxon>
        <taxon>Betaproteobacteria</taxon>
        <taxon>Burkholderiales</taxon>
        <taxon>Sphaerotilaceae</taxon>
        <taxon>Pseudaquabacterium</taxon>
    </lineage>
</organism>
<comment type="function">
    <text evidence="1">Needed for flagellar regrowth and assembly.</text>
</comment>
<evidence type="ECO:0000256" key="5">
    <source>
        <dbReference type="ARBA" id="ARBA00022448"/>
    </source>
</evidence>
<dbReference type="InterPro" id="IPR000563">
    <property type="entry name" value="Flag_FliH"/>
</dbReference>
<sequence>MSSSDPQAAQALAAAAARGISYGNFIPEEELRQLSSRAWLPGRFTQPATLAVDHGQPIADLGGQHRPRPSEQTLLPQLGAAAGTTTLTRPRLPGEMPDLAALAAAARAAGLIGAADMDALDLDATAPAAGAGRAAGLGAGASAGAGTAAATPPGPAEVRPSPREALAAELLAELGAELEAAHAQALAEACTQAREDGRLAGLEEGLARGRSEGEAGQREAVRAEVLAELDTLHERLQAEQAAHFGRLVAQLDDELGALEQQLAAAVTRIALELGRQVVRAELALQPQRVAQVAEEALQSLLHGARHIRVRLHPDDLALVEAGCADLLTARSARLVASPTVERGGCLVESDAGTVDARIGERWAQAVQAMGGQTPWHAPADTAADPPPADAR</sequence>
<evidence type="ECO:0000256" key="6">
    <source>
        <dbReference type="ARBA" id="ARBA00022490"/>
    </source>
</evidence>
<evidence type="ECO:0000313" key="14">
    <source>
        <dbReference type="Proteomes" id="UP001368500"/>
    </source>
</evidence>
<feature type="region of interest" description="Disordered" evidence="11">
    <location>
        <begin position="52"/>
        <end position="71"/>
    </location>
</feature>
<feature type="domain" description="Flagellar assembly protein FliH/Type III secretion system HrpE" evidence="12">
    <location>
        <begin position="239"/>
        <end position="364"/>
    </location>
</feature>
<dbReference type="InterPro" id="IPR018035">
    <property type="entry name" value="Flagellar_FliH/T3SS_HrpE"/>
</dbReference>
<dbReference type="PANTHER" id="PTHR34982:SF1">
    <property type="entry name" value="FLAGELLAR ASSEMBLY PROTEIN FLIH"/>
    <property type="match status" value="1"/>
</dbReference>
<proteinExistence type="inferred from homology"/>
<evidence type="ECO:0000256" key="4">
    <source>
        <dbReference type="ARBA" id="ARBA00016507"/>
    </source>
</evidence>
<dbReference type="InterPro" id="IPR051472">
    <property type="entry name" value="T3SS_Stator/FliH"/>
</dbReference>
<evidence type="ECO:0000313" key="13">
    <source>
        <dbReference type="EMBL" id="MEK8025211.1"/>
    </source>
</evidence>
<comment type="subcellular location">
    <subcellularLocation>
        <location evidence="2">Cytoplasm</location>
    </subcellularLocation>
</comment>
<evidence type="ECO:0000256" key="8">
    <source>
        <dbReference type="ARBA" id="ARBA00022927"/>
    </source>
</evidence>
<dbReference type="PANTHER" id="PTHR34982">
    <property type="entry name" value="YOP PROTEINS TRANSLOCATION PROTEIN L"/>
    <property type="match status" value="1"/>
</dbReference>
<keyword evidence="5" id="KW-0813">Transport</keyword>
<evidence type="ECO:0000256" key="3">
    <source>
        <dbReference type="ARBA" id="ARBA00006602"/>
    </source>
</evidence>
<accession>A0ABU9B5T1</accession>
<feature type="region of interest" description="Disordered" evidence="11">
    <location>
        <begin position="370"/>
        <end position="391"/>
    </location>
</feature>
<keyword evidence="6" id="KW-0963">Cytoplasm</keyword>
<dbReference type="PRINTS" id="PR01003">
    <property type="entry name" value="FLGFLIH"/>
</dbReference>
<reference evidence="13 14" key="1">
    <citation type="submission" date="2024-04" db="EMBL/GenBank/DDBJ databases">
        <title>Novel species of the genus Ideonella isolated from streams.</title>
        <authorList>
            <person name="Lu H."/>
        </authorList>
    </citation>
    <scope>NUCLEOTIDE SEQUENCE [LARGE SCALE GENOMIC DNA]</scope>
    <source>
        <strain evidence="13 14">BYS139W</strain>
    </source>
</reference>
<evidence type="ECO:0000256" key="1">
    <source>
        <dbReference type="ARBA" id="ARBA00003041"/>
    </source>
</evidence>
<gene>
    <name evidence="13" type="ORF">AACH11_04450</name>
</gene>
<protein>
    <recommendedName>
        <fullName evidence="4">Flagellar assembly protein FliH</fullName>
    </recommendedName>
</protein>